<comment type="caution">
    <text evidence="3">The sequence shown here is derived from an EMBL/GenBank/DDBJ whole genome shotgun (WGS) entry which is preliminary data.</text>
</comment>
<dbReference type="PRINTS" id="PR01438">
    <property type="entry name" value="UNVRSLSTRESS"/>
</dbReference>
<evidence type="ECO:0000313" key="3">
    <source>
        <dbReference type="EMBL" id="RVW08929.1"/>
    </source>
</evidence>
<dbReference type="Proteomes" id="UP000286208">
    <property type="component" value="Unassembled WGS sequence"/>
</dbReference>
<dbReference type="PANTHER" id="PTHR46268">
    <property type="entry name" value="STRESS RESPONSE PROTEIN NHAX"/>
    <property type="match status" value="1"/>
</dbReference>
<evidence type="ECO:0000256" key="1">
    <source>
        <dbReference type="ARBA" id="ARBA00008791"/>
    </source>
</evidence>
<dbReference type="OrthoDB" id="3174546at2"/>
<evidence type="ECO:0000259" key="2">
    <source>
        <dbReference type="Pfam" id="PF00582"/>
    </source>
</evidence>
<dbReference type="InterPro" id="IPR006016">
    <property type="entry name" value="UspA"/>
</dbReference>
<dbReference type="SUPFAM" id="SSF52402">
    <property type="entry name" value="Adenine nucleotide alpha hydrolases-like"/>
    <property type="match status" value="2"/>
</dbReference>
<dbReference type="PANTHER" id="PTHR46268:SF6">
    <property type="entry name" value="UNIVERSAL STRESS PROTEIN UP12"/>
    <property type="match status" value="1"/>
</dbReference>
<feature type="domain" description="UspA" evidence="2">
    <location>
        <begin position="10"/>
        <end position="147"/>
    </location>
</feature>
<name>A0A3S3ZV02_9NOCA</name>
<reference evidence="3 4" key="1">
    <citation type="submission" date="2018-11" db="EMBL/GenBank/DDBJ databases">
        <title>Rhodococcus spongicola sp. nov. and Rhodococcus xishaensis sp. nov. from marine sponges.</title>
        <authorList>
            <person name="Li L."/>
            <person name="Lin H.W."/>
        </authorList>
    </citation>
    <scope>NUCLEOTIDE SEQUENCE [LARGE SCALE GENOMIC DNA]</scope>
    <source>
        <strain evidence="3 4">CCTCC AB2014297</strain>
    </source>
</reference>
<dbReference type="InterPro" id="IPR006015">
    <property type="entry name" value="Universal_stress_UspA"/>
</dbReference>
<sequence length="301" mass="31744">MNGDTDRTGVVVGVDESGAAFDALDWAARVAGMRRAPLHVAHALPTPGVYLSGAAVLVQAQFDEQLRESAEQVAARAREELRSAHPDVEFTAAIYPGPPASALLEVGADAELMVLGATGAGTIGAALVGSTGQRVANHARCPVVICRGSRVPAGDPRPVVVGVDGSESSLRAVAVAFEYAALFGVPLVAVHAWGPDRPVDRHGAFRLVDWAKVESEARAVLGEGVAGWAEDYPDVVVDERLERTSPGRVLLRYSRRAQLVVVGSRGHSRLRGVLLGSTSQNLLHHAECPVMVCRVTHEDPE</sequence>
<gene>
    <name evidence="3" type="ORF">EGT67_14410</name>
</gene>
<organism evidence="3 4">
    <name type="scientific">Prescottella agglutinans</name>
    <dbReference type="NCBI Taxonomy" id="1644129"/>
    <lineage>
        <taxon>Bacteria</taxon>
        <taxon>Bacillati</taxon>
        <taxon>Actinomycetota</taxon>
        <taxon>Actinomycetes</taxon>
        <taxon>Mycobacteriales</taxon>
        <taxon>Nocardiaceae</taxon>
        <taxon>Prescottella</taxon>
    </lineage>
</organism>
<dbReference type="Gene3D" id="3.40.50.620">
    <property type="entry name" value="HUPs"/>
    <property type="match status" value="2"/>
</dbReference>
<protein>
    <submittedName>
        <fullName evidence="3">Universal stress protein</fullName>
    </submittedName>
</protein>
<dbReference type="RefSeq" id="WP_127916772.1">
    <property type="nucleotide sequence ID" value="NZ_RKLP01000007.1"/>
</dbReference>
<dbReference type="InterPro" id="IPR014729">
    <property type="entry name" value="Rossmann-like_a/b/a_fold"/>
</dbReference>
<accession>A0A3S3ZV02</accession>
<feature type="domain" description="UspA" evidence="2">
    <location>
        <begin position="157"/>
        <end position="294"/>
    </location>
</feature>
<dbReference type="Pfam" id="PF00582">
    <property type="entry name" value="Usp"/>
    <property type="match status" value="2"/>
</dbReference>
<keyword evidence="4" id="KW-1185">Reference proteome</keyword>
<dbReference type="AlphaFoldDB" id="A0A3S3ZV02"/>
<evidence type="ECO:0000313" key="4">
    <source>
        <dbReference type="Proteomes" id="UP000286208"/>
    </source>
</evidence>
<dbReference type="EMBL" id="RKLP01000007">
    <property type="protein sequence ID" value="RVW08929.1"/>
    <property type="molecule type" value="Genomic_DNA"/>
</dbReference>
<proteinExistence type="inferred from homology"/>
<comment type="similarity">
    <text evidence="1">Belongs to the universal stress protein A family.</text>
</comment>